<keyword evidence="3 6" id="KW-0812">Transmembrane</keyword>
<dbReference type="PANTHER" id="PTHR23427">
    <property type="entry name" value="SURFEIT LOCUS PROTEIN"/>
    <property type="match status" value="1"/>
</dbReference>
<evidence type="ECO:0000256" key="2">
    <source>
        <dbReference type="ARBA" id="ARBA00007165"/>
    </source>
</evidence>
<dbReference type="Proteomes" id="UP000074310">
    <property type="component" value="Unassembled WGS sequence"/>
</dbReference>
<evidence type="ECO:0000313" key="7">
    <source>
        <dbReference type="EMBL" id="KTT73748.1"/>
    </source>
</evidence>
<protein>
    <recommendedName>
        <fullName evidence="6">SURF1-like protein</fullName>
    </recommendedName>
</protein>
<dbReference type="InterPro" id="IPR002994">
    <property type="entry name" value="Surf1/Shy1"/>
</dbReference>
<dbReference type="EMBL" id="LDTB01000016">
    <property type="protein sequence ID" value="KTT73748.1"/>
    <property type="molecule type" value="Genomic_DNA"/>
</dbReference>
<name>A0A147I549_9SPHN</name>
<evidence type="ECO:0000256" key="5">
    <source>
        <dbReference type="ARBA" id="ARBA00023136"/>
    </source>
</evidence>
<evidence type="ECO:0000256" key="1">
    <source>
        <dbReference type="ARBA" id="ARBA00004370"/>
    </source>
</evidence>
<feature type="transmembrane region" description="Helical" evidence="6">
    <location>
        <begin position="199"/>
        <end position="217"/>
    </location>
</feature>
<dbReference type="AlphaFoldDB" id="A0A147I549"/>
<sequence length="228" mass="24927">MMRARWVLAGFALLGAVLLAGLGVWQVERRAWKLALIDRVERRLAAPPVAPPPPSRWAAIGPDDAYTRLVVTGRWRKVPPVFVQAVTDLGGGFWVISPLDTARGTILINRGFVPRRDPALVTEGSARVTGLIRVTEPGGAFLRHNDPAADRWYSRDVAAIAAARRLGPVAPFFVDADATPGSNGPRGGLTIVKFRNNHLVYALTWFTLAAMMAYFAWRIAHRTAGRSD</sequence>
<dbReference type="CDD" id="cd06662">
    <property type="entry name" value="SURF1"/>
    <property type="match status" value="1"/>
</dbReference>
<evidence type="ECO:0000313" key="8">
    <source>
        <dbReference type="Proteomes" id="UP000074310"/>
    </source>
</evidence>
<comment type="caution">
    <text evidence="7">The sequence shown here is derived from an EMBL/GenBank/DDBJ whole genome shotgun (WGS) entry which is preliminary data.</text>
</comment>
<dbReference type="PANTHER" id="PTHR23427:SF2">
    <property type="entry name" value="SURFEIT LOCUS PROTEIN 1"/>
    <property type="match status" value="1"/>
</dbReference>
<keyword evidence="4 6" id="KW-1133">Transmembrane helix</keyword>
<gene>
    <name evidence="7" type="ORF">NS334_06815</name>
</gene>
<dbReference type="PROSITE" id="PS50895">
    <property type="entry name" value="SURF1"/>
    <property type="match status" value="1"/>
</dbReference>
<keyword evidence="5 6" id="KW-0472">Membrane</keyword>
<dbReference type="GO" id="GO:0005886">
    <property type="term" value="C:plasma membrane"/>
    <property type="evidence" value="ECO:0007669"/>
    <property type="project" value="UniProtKB-SubCell"/>
</dbReference>
<organism evidence="7 8">
    <name type="scientific">Sphingomonas endophytica</name>
    <dbReference type="NCBI Taxonomy" id="869719"/>
    <lineage>
        <taxon>Bacteria</taxon>
        <taxon>Pseudomonadati</taxon>
        <taxon>Pseudomonadota</taxon>
        <taxon>Alphaproteobacteria</taxon>
        <taxon>Sphingomonadales</taxon>
        <taxon>Sphingomonadaceae</taxon>
        <taxon>Sphingomonas</taxon>
    </lineage>
</organism>
<comment type="similarity">
    <text evidence="2 6">Belongs to the SURF1 family.</text>
</comment>
<comment type="subcellular location">
    <subcellularLocation>
        <location evidence="6">Cell membrane</location>
        <topology evidence="6">Multi-pass membrane protein</topology>
    </subcellularLocation>
    <subcellularLocation>
        <location evidence="1">Membrane</location>
    </subcellularLocation>
</comment>
<comment type="caution">
    <text evidence="6">Lacks conserved residue(s) required for the propagation of feature annotation.</text>
</comment>
<accession>A0A147I549</accession>
<keyword evidence="6" id="KW-1003">Cell membrane</keyword>
<reference evidence="7 8" key="1">
    <citation type="journal article" date="2016" name="Front. Microbiol.">
        <title>Genomic Resource of Rice Seed Associated Bacteria.</title>
        <authorList>
            <person name="Midha S."/>
            <person name="Bansal K."/>
            <person name="Sharma S."/>
            <person name="Kumar N."/>
            <person name="Patil P.P."/>
            <person name="Chaudhry V."/>
            <person name="Patil P.B."/>
        </authorList>
    </citation>
    <scope>NUCLEOTIDE SEQUENCE [LARGE SCALE GENOMIC DNA]</scope>
    <source>
        <strain evidence="7 8">NS334</strain>
    </source>
</reference>
<evidence type="ECO:0000256" key="6">
    <source>
        <dbReference type="RuleBase" id="RU363076"/>
    </source>
</evidence>
<evidence type="ECO:0000256" key="3">
    <source>
        <dbReference type="ARBA" id="ARBA00022692"/>
    </source>
</evidence>
<evidence type="ECO:0000256" key="4">
    <source>
        <dbReference type="ARBA" id="ARBA00022989"/>
    </source>
</evidence>
<dbReference type="PATRIC" id="fig|869719.3.peg.867"/>
<keyword evidence="8" id="KW-1185">Reference proteome</keyword>
<proteinExistence type="inferred from homology"/>
<dbReference type="InterPro" id="IPR045214">
    <property type="entry name" value="Surf1/Surf4"/>
</dbReference>
<dbReference type="Pfam" id="PF02104">
    <property type="entry name" value="SURF1"/>
    <property type="match status" value="1"/>
</dbReference>